<protein>
    <submittedName>
        <fullName evidence="2">Putative secreted protein</fullName>
    </submittedName>
</protein>
<proteinExistence type="predicted"/>
<organism evidence="2">
    <name type="scientific">Anopheles marajoara</name>
    <dbReference type="NCBI Taxonomy" id="58244"/>
    <lineage>
        <taxon>Eukaryota</taxon>
        <taxon>Metazoa</taxon>
        <taxon>Ecdysozoa</taxon>
        <taxon>Arthropoda</taxon>
        <taxon>Hexapoda</taxon>
        <taxon>Insecta</taxon>
        <taxon>Pterygota</taxon>
        <taxon>Neoptera</taxon>
        <taxon>Endopterygota</taxon>
        <taxon>Diptera</taxon>
        <taxon>Nematocera</taxon>
        <taxon>Culicoidea</taxon>
        <taxon>Culicidae</taxon>
        <taxon>Anophelinae</taxon>
        <taxon>Anopheles</taxon>
    </lineage>
</organism>
<accession>A0A2M4CFG9</accession>
<feature type="chain" id="PRO_5014759876" evidence="1">
    <location>
        <begin position="16"/>
        <end position="68"/>
    </location>
</feature>
<evidence type="ECO:0000256" key="1">
    <source>
        <dbReference type="SAM" id="SignalP"/>
    </source>
</evidence>
<dbReference type="AlphaFoldDB" id="A0A2M4CFG9"/>
<dbReference type="EMBL" id="GGFJ01014760">
    <property type="protein sequence ID" value="MBW63901.1"/>
    <property type="molecule type" value="Transcribed_RNA"/>
</dbReference>
<name>A0A2M4CFG9_9DIPT</name>
<evidence type="ECO:0000313" key="2">
    <source>
        <dbReference type="EMBL" id="MBW63901.1"/>
    </source>
</evidence>
<reference evidence="2" key="1">
    <citation type="submission" date="2018-01" db="EMBL/GenBank/DDBJ databases">
        <title>An insight into the sialome of Amazonian anophelines.</title>
        <authorList>
            <person name="Ribeiro J.M."/>
            <person name="Scarpassa V."/>
            <person name="Calvo E."/>
        </authorList>
    </citation>
    <scope>NUCLEOTIDE SEQUENCE</scope>
    <source>
        <tissue evidence="2">Salivary glands</tissue>
    </source>
</reference>
<keyword evidence="1" id="KW-0732">Signal</keyword>
<sequence length="68" mass="7421">MMVHLLPLLAGCIYALHLNHQGGDSCICLNWCGFMTVAKVLGCPPRQKNTVLHLCRSPAGQVARCEET</sequence>
<feature type="signal peptide" evidence="1">
    <location>
        <begin position="1"/>
        <end position="15"/>
    </location>
</feature>